<keyword evidence="1" id="KW-0812">Transmembrane</keyword>
<proteinExistence type="predicted"/>
<keyword evidence="3" id="KW-1185">Reference proteome</keyword>
<dbReference type="Proteomes" id="UP000023152">
    <property type="component" value="Unassembled WGS sequence"/>
</dbReference>
<feature type="transmembrane region" description="Helical" evidence="1">
    <location>
        <begin position="215"/>
        <end position="233"/>
    </location>
</feature>
<evidence type="ECO:0000313" key="2">
    <source>
        <dbReference type="EMBL" id="ETO35481.1"/>
    </source>
</evidence>
<accession>X6PBD6</accession>
<reference evidence="2 3" key="1">
    <citation type="journal article" date="2013" name="Curr. Biol.">
        <title>The Genome of the Foraminiferan Reticulomyxa filosa.</title>
        <authorList>
            <person name="Glockner G."/>
            <person name="Hulsmann N."/>
            <person name="Schleicher M."/>
            <person name="Noegel A.A."/>
            <person name="Eichinger L."/>
            <person name="Gallinger C."/>
            <person name="Pawlowski J."/>
            <person name="Sierra R."/>
            <person name="Euteneuer U."/>
            <person name="Pillet L."/>
            <person name="Moustafa A."/>
            <person name="Platzer M."/>
            <person name="Groth M."/>
            <person name="Szafranski K."/>
            <person name="Schliwa M."/>
        </authorList>
    </citation>
    <scope>NUCLEOTIDE SEQUENCE [LARGE SCALE GENOMIC DNA]</scope>
</reference>
<comment type="caution">
    <text evidence="2">The sequence shown here is derived from an EMBL/GenBank/DDBJ whole genome shotgun (WGS) entry which is preliminary data.</text>
</comment>
<feature type="transmembrane region" description="Helical" evidence="1">
    <location>
        <begin position="335"/>
        <end position="356"/>
    </location>
</feature>
<organism evidence="2 3">
    <name type="scientific">Reticulomyxa filosa</name>
    <dbReference type="NCBI Taxonomy" id="46433"/>
    <lineage>
        <taxon>Eukaryota</taxon>
        <taxon>Sar</taxon>
        <taxon>Rhizaria</taxon>
        <taxon>Retaria</taxon>
        <taxon>Foraminifera</taxon>
        <taxon>Monothalamids</taxon>
        <taxon>Reticulomyxidae</taxon>
        <taxon>Reticulomyxa</taxon>
    </lineage>
</organism>
<keyword evidence="1" id="KW-0472">Membrane</keyword>
<keyword evidence="1" id="KW-1133">Transmembrane helix</keyword>
<feature type="transmembrane region" description="Helical" evidence="1">
    <location>
        <begin position="117"/>
        <end position="134"/>
    </location>
</feature>
<gene>
    <name evidence="2" type="ORF">RFI_01579</name>
</gene>
<sequence length="387" mass="44175">MLNRSKCSLAVQPTQTTIIKTFKVLKKNKFKTKFLIFKMGKDLLKQLWCYIEGSTFEVGASNITVFDHLFHPHFGFFRKSGHLVYHNDLVRNISGLAECPIATLSLFCNDTSIESTIRFPLVFVLCVLGKILFYKKKKKKKKGDPIKKYMAMVDCGSTAASGLFGTISIIEMADLIMKRLNEEQVVDEKPKAVPARYARSIPLLGYFMQSNVKKLVLFVSVLMVSACAQVIRMEWIYEIMLYWVLGVLPMAYICIKLYVVDKLWKSGDPVSDKKDQPILSTLDKPTAHVTSPLKITHIANQHLKVICRFAITCAIAQLLHAAATPWICSHTLRWYFWSPLHNMFLLTDAIFALFWWRAWAFLHVLMFGNDILIDTSTLATATKEKTL</sequence>
<name>X6PBD6_RETFI</name>
<dbReference type="AlphaFoldDB" id="X6PBD6"/>
<protein>
    <submittedName>
        <fullName evidence="2">Uncharacterized protein</fullName>
    </submittedName>
</protein>
<feature type="transmembrane region" description="Helical" evidence="1">
    <location>
        <begin position="305"/>
        <end position="323"/>
    </location>
</feature>
<evidence type="ECO:0000256" key="1">
    <source>
        <dbReference type="SAM" id="Phobius"/>
    </source>
</evidence>
<dbReference type="EMBL" id="ASPP01001562">
    <property type="protein sequence ID" value="ETO35481.1"/>
    <property type="molecule type" value="Genomic_DNA"/>
</dbReference>
<feature type="transmembrane region" description="Helical" evidence="1">
    <location>
        <begin position="239"/>
        <end position="259"/>
    </location>
</feature>
<evidence type="ECO:0000313" key="3">
    <source>
        <dbReference type="Proteomes" id="UP000023152"/>
    </source>
</evidence>